<evidence type="ECO:0000313" key="7">
    <source>
        <dbReference type="Proteomes" id="UP000425960"/>
    </source>
</evidence>
<dbReference type="AlphaFoldDB" id="A0A5K7ZWH4"/>
<name>A0A5K7ZWH4_9BACT</name>
<dbReference type="InterPro" id="IPR029035">
    <property type="entry name" value="DHS-like_NAD/FAD-binding_dom"/>
</dbReference>
<keyword evidence="4" id="KW-0479">Metal-binding</keyword>
<dbReference type="EMBL" id="AP021876">
    <property type="protein sequence ID" value="BBO84460.1"/>
    <property type="molecule type" value="Genomic_DNA"/>
</dbReference>
<dbReference type="InterPro" id="IPR003000">
    <property type="entry name" value="Sirtuin"/>
</dbReference>
<dbReference type="GO" id="GO:0017136">
    <property type="term" value="F:histone deacetylase activity, NAD-dependent"/>
    <property type="evidence" value="ECO:0007669"/>
    <property type="project" value="TreeGrafter"/>
</dbReference>
<dbReference type="Gene3D" id="3.40.50.1220">
    <property type="entry name" value="TPP-binding domain"/>
    <property type="match status" value="1"/>
</dbReference>
<feature type="binding site" evidence="4">
    <location>
        <position position="49"/>
    </location>
    <ligand>
        <name>Zn(2+)</name>
        <dbReference type="ChEBI" id="CHEBI:29105"/>
    </ligand>
</feature>
<feature type="binding site" evidence="4">
    <location>
        <position position="22"/>
    </location>
    <ligand>
        <name>Zn(2+)</name>
        <dbReference type="ChEBI" id="CHEBI:29105"/>
    </ligand>
</feature>
<dbReference type="GO" id="GO:0046872">
    <property type="term" value="F:metal ion binding"/>
    <property type="evidence" value="ECO:0007669"/>
    <property type="project" value="UniProtKB-KW"/>
</dbReference>
<proteinExistence type="predicted"/>
<feature type="binding site" evidence="4">
    <location>
        <position position="25"/>
    </location>
    <ligand>
        <name>Zn(2+)</name>
        <dbReference type="ChEBI" id="CHEBI:29105"/>
    </ligand>
</feature>
<feature type="domain" description="Deacetylase sirtuin-type" evidence="5">
    <location>
        <begin position="1"/>
        <end position="122"/>
    </location>
</feature>
<dbReference type="GO" id="GO:0070403">
    <property type="term" value="F:NAD+ binding"/>
    <property type="evidence" value="ECO:0007669"/>
    <property type="project" value="InterPro"/>
</dbReference>
<evidence type="ECO:0000256" key="4">
    <source>
        <dbReference type="PROSITE-ProRule" id="PRU00236"/>
    </source>
</evidence>
<keyword evidence="3" id="KW-0520">NAD</keyword>
<sequence length="122" mass="13233">MQQATGSRNVFELHGNTRRIVCLKCGQHHTMEAVYQCLETRLPPACPDCGGTLKPDVVFFGESLPADVLMRAISESETCDLFLVVGSSLVVQPAAALPVAVRRKGARLLVFSSVFCIGLFHT</sequence>
<dbReference type="InterPro" id="IPR026590">
    <property type="entry name" value="Ssirtuin_cat_dom"/>
</dbReference>
<dbReference type="Pfam" id="PF02146">
    <property type="entry name" value="SIR2"/>
    <property type="match status" value="1"/>
</dbReference>
<evidence type="ECO:0000313" key="6">
    <source>
        <dbReference type="EMBL" id="BBO84460.1"/>
    </source>
</evidence>
<evidence type="ECO:0000259" key="5">
    <source>
        <dbReference type="PROSITE" id="PS50305"/>
    </source>
</evidence>
<feature type="active site" description="Proton acceptor" evidence="4">
    <location>
        <position position="14"/>
    </location>
</feature>
<dbReference type="Proteomes" id="UP000425960">
    <property type="component" value="Chromosome"/>
</dbReference>
<evidence type="ECO:0000256" key="3">
    <source>
        <dbReference type="ARBA" id="ARBA00023027"/>
    </source>
</evidence>
<protein>
    <recommendedName>
        <fullName evidence="1">protein acetyllysine N-acetyltransferase</fullName>
        <ecNumber evidence="1">2.3.1.286</ecNumber>
    </recommendedName>
</protein>
<reference evidence="6 7" key="1">
    <citation type="submission" date="2019-11" db="EMBL/GenBank/DDBJ databases">
        <title>Comparative genomics of hydrocarbon-degrading Desulfosarcina strains.</title>
        <authorList>
            <person name="Watanabe M."/>
            <person name="Kojima H."/>
            <person name="Fukui M."/>
        </authorList>
    </citation>
    <scope>NUCLEOTIDE SEQUENCE [LARGE SCALE GENOMIC DNA]</scope>
    <source>
        <strain evidence="6 7">28bB2T</strain>
    </source>
</reference>
<organism evidence="6 7">
    <name type="scientific">Desulfosarcina ovata subsp. sediminis</name>
    <dbReference type="NCBI Taxonomy" id="885957"/>
    <lineage>
        <taxon>Bacteria</taxon>
        <taxon>Pseudomonadati</taxon>
        <taxon>Thermodesulfobacteriota</taxon>
        <taxon>Desulfobacteria</taxon>
        <taxon>Desulfobacterales</taxon>
        <taxon>Desulfosarcinaceae</taxon>
        <taxon>Desulfosarcina</taxon>
    </lineage>
</organism>
<accession>A0A5K7ZWH4</accession>
<dbReference type="KEGG" id="dov:DSCO28_50260"/>
<dbReference type="InterPro" id="IPR050134">
    <property type="entry name" value="NAD-dep_sirtuin_deacylases"/>
</dbReference>
<dbReference type="SUPFAM" id="SSF52467">
    <property type="entry name" value="DHS-like NAD/FAD-binding domain"/>
    <property type="match status" value="1"/>
</dbReference>
<evidence type="ECO:0000256" key="1">
    <source>
        <dbReference type="ARBA" id="ARBA00012928"/>
    </source>
</evidence>
<keyword evidence="4" id="KW-0862">Zinc</keyword>
<dbReference type="PANTHER" id="PTHR11085">
    <property type="entry name" value="NAD-DEPENDENT PROTEIN DEACYLASE SIRTUIN-5, MITOCHONDRIAL-RELATED"/>
    <property type="match status" value="1"/>
</dbReference>
<dbReference type="PANTHER" id="PTHR11085:SF10">
    <property type="entry name" value="NAD-DEPENDENT PROTEIN DEACYLASE SIRTUIN-5, MITOCHONDRIAL-RELATED"/>
    <property type="match status" value="1"/>
</dbReference>
<dbReference type="EC" id="2.3.1.286" evidence="1"/>
<dbReference type="PROSITE" id="PS50305">
    <property type="entry name" value="SIRTUIN"/>
    <property type="match status" value="1"/>
</dbReference>
<feature type="binding site" evidence="4">
    <location>
        <position position="46"/>
    </location>
    <ligand>
        <name>Zn(2+)</name>
        <dbReference type="ChEBI" id="CHEBI:29105"/>
    </ligand>
</feature>
<evidence type="ECO:0000256" key="2">
    <source>
        <dbReference type="ARBA" id="ARBA00022679"/>
    </source>
</evidence>
<gene>
    <name evidence="6" type="ORF">DSCO28_50260</name>
</gene>
<keyword evidence="2" id="KW-0808">Transferase</keyword>